<evidence type="ECO:0000313" key="2">
    <source>
        <dbReference type="Proteomes" id="UP000321595"/>
    </source>
</evidence>
<organism evidence="1 2">
    <name type="scientific">Microvenator marinus</name>
    <dbReference type="NCBI Taxonomy" id="2600177"/>
    <lineage>
        <taxon>Bacteria</taxon>
        <taxon>Deltaproteobacteria</taxon>
        <taxon>Bradymonadales</taxon>
        <taxon>Microvenatoraceae</taxon>
        <taxon>Microvenator</taxon>
    </lineage>
</organism>
<dbReference type="EMBL" id="CP042467">
    <property type="protein sequence ID" value="QED26803.1"/>
    <property type="molecule type" value="Genomic_DNA"/>
</dbReference>
<dbReference type="AlphaFoldDB" id="A0A5B8XRZ5"/>
<evidence type="ECO:0000313" key="1">
    <source>
        <dbReference type="EMBL" id="QED26803.1"/>
    </source>
</evidence>
<reference evidence="1 2" key="1">
    <citation type="submission" date="2019-08" db="EMBL/GenBank/DDBJ databases">
        <authorList>
            <person name="Liang Q."/>
        </authorList>
    </citation>
    <scope>NUCLEOTIDE SEQUENCE [LARGE SCALE GENOMIC DNA]</scope>
    <source>
        <strain evidence="1 2">V1718</strain>
    </source>
</reference>
<keyword evidence="2" id="KW-1185">Reference proteome</keyword>
<evidence type="ECO:0008006" key="3">
    <source>
        <dbReference type="Google" id="ProtNLM"/>
    </source>
</evidence>
<dbReference type="Gene3D" id="3.40.50.150">
    <property type="entry name" value="Vaccinia Virus protein VP39"/>
    <property type="match status" value="1"/>
</dbReference>
<gene>
    <name evidence="1" type="ORF">FRD01_06015</name>
</gene>
<name>A0A5B8XRZ5_9DELT</name>
<sequence length="237" mass="27147">MAELLSQELSPDDFVVDLGFGEEAWTVLEMAAQLRKIEPNLRVIGLETDPRRISGADPDQNPLNCFEYVEPEDELSLQFEGAAMLRAMNVLRSYPEHEIWPTIQNWAKCLRDGGWLLEGSSSASGHILTSHVWRRMSGQVRHLGLLLYTDFSSGFAPWMFRDHLPRDLRRNLKPEVALYQTLAQWHENWLSLRTKALTQEELFSESSSFLNSSDLVGTLFVPSERVWDTKKVELNLG</sequence>
<dbReference type="InterPro" id="IPR029063">
    <property type="entry name" value="SAM-dependent_MTases_sf"/>
</dbReference>
<accession>A0A5B8XRZ5</accession>
<dbReference type="Proteomes" id="UP000321595">
    <property type="component" value="Chromosome"/>
</dbReference>
<dbReference type="RefSeq" id="WP_146958488.1">
    <property type="nucleotide sequence ID" value="NZ_CP042467.1"/>
</dbReference>
<dbReference type="OrthoDB" id="5498854at2"/>
<protein>
    <recommendedName>
        <fullName evidence="3">Class I SAM-dependent methyltransferase</fullName>
    </recommendedName>
</protein>
<dbReference type="SUPFAM" id="SSF53335">
    <property type="entry name" value="S-adenosyl-L-methionine-dependent methyltransferases"/>
    <property type="match status" value="1"/>
</dbReference>
<proteinExistence type="predicted"/>
<dbReference type="KEGG" id="bbae:FRD01_06015"/>